<keyword evidence="1" id="KW-0732">Signal</keyword>
<dbReference type="EMBL" id="RQYY01000002">
    <property type="protein sequence ID" value="RRD28513.1"/>
    <property type="molecule type" value="Genomic_DNA"/>
</dbReference>
<dbReference type="AlphaFoldDB" id="A0A3P1V7A7"/>
<sequence>MKKILIIMSMALFLVACGDPKVSADIPDGEKLNVLGAAVHLENGNMMFVVKYKDKYGIADIDDADLNYLVKYIETNGFLDTNLLGMETKFIHWENNMDKLENWGDKHDILIQPIF</sequence>
<name>A0A3P1V7A7_9FUSO</name>
<reference evidence="2 3" key="1">
    <citation type="submission" date="2018-11" db="EMBL/GenBank/DDBJ databases">
        <title>Genomes From Bacteria Associated with the Canine Oral Cavity: a Test Case for Automated Genome-Based Taxonomic Assignment.</title>
        <authorList>
            <person name="Coil D.A."/>
            <person name="Jospin G."/>
            <person name="Darling A.E."/>
            <person name="Wallis C."/>
            <person name="Davis I.J."/>
            <person name="Harris S."/>
            <person name="Eisen J.A."/>
            <person name="Holcombe L.J."/>
            <person name="O'Flynn C."/>
        </authorList>
    </citation>
    <scope>NUCLEOTIDE SEQUENCE [LARGE SCALE GENOMIC DNA]</scope>
    <source>
        <strain evidence="2 3">OH4460_COT-188</strain>
    </source>
</reference>
<comment type="caution">
    <text evidence="2">The sequence shown here is derived from an EMBL/GenBank/DDBJ whole genome shotgun (WGS) entry which is preliminary data.</text>
</comment>
<gene>
    <name evidence="2" type="ORF">EII27_02530</name>
</gene>
<accession>A0A3P1V7A7</accession>
<evidence type="ECO:0008006" key="4">
    <source>
        <dbReference type="Google" id="ProtNLM"/>
    </source>
</evidence>
<evidence type="ECO:0000313" key="2">
    <source>
        <dbReference type="EMBL" id="RRD28513.1"/>
    </source>
</evidence>
<proteinExistence type="predicted"/>
<dbReference type="RefSeq" id="WP_124795479.1">
    <property type="nucleotide sequence ID" value="NZ_RQYY01000002.1"/>
</dbReference>
<dbReference type="Proteomes" id="UP000281534">
    <property type="component" value="Unassembled WGS sequence"/>
</dbReference>
<dbReference type="PROSITE" id="PS51257">
    <property type="entry name" value="PROKAR_LIPOPROTEIN"/>
    <property type="match status" value="1"/>
</dbReference>
<organism evidence="2 3">
    <name type="scientific">Fusobacterium canifelinum</name>
    <dbReference type="NCBI Taxonomy" id="285729"/>
    <lineage>
        <taxon>Bacteria</taxon>
        <taxon>Fusobacteriati</taxon>
        <taxon>Fusobacteriota</taxon>
        <taxon>Fusobacteriia</taxon>
        <taxon>Fusobacteriales</taxon>
        <taxon>Fusobacteriaceae</taxon>
        <taxon>Fusobacterium</taxon>
    </lineage>
</organism>
<evidence type="ECO:0000256" key="1">
    <source>
        <dbReference type="SAM" id="SignalP"/>
    </source>
</evidence>
<feature type="signal peptide" evidence="1">
    <location>
        <begin position="1"/>
        <end position="18"/>
    </location>
</feature>
<evidence type="ECO:0000313" key="3">
    <source>
        <dbReference type="Proteomes" id="UP000281534"/>
    </source>
</evidence>
<protein>
    <recommendedName>
        <fullName evidence="4">DUF3221 domain-containing protein</fullName>
    </recommendedName>
</protein>
<feature type="chain" id="PRO_5018229676" description="DUF3221 domain-containing protein" evidence="1">
    <location>
        <begin position="19"/>
        <end position="115"/>
    </location>
</feature>